<reference evidence="4" key="1">
    <citation type="journal article" date="2019" name="Int. J. Syst. Evol. Microbiol.">
        <title>The Global Catalogue of Microorganisms (GCM) 10K type strain sequencing project: providing services to taxonomists for standard genome sequencing and annotation.</title>
        <authorList>
            <consortium name="The Broad Institute Genomics Platform"/>
            <consortium name="The Broad Institute Genome Sequencing Center for Infectious Disease"/>
            <person name="Wu L."/>
            <person name="Ma J."/>
        </authorList>
    </citation>
    <scope>NUCLEOTIDE SEQUENCE [LARGE SCALE GENOMIC DNA]</scope>
    <source>
        <strain evidence="4">CCUG 63419</strain>
    </source>
</reference>
<dbReference type="Pfam" id="PF00534">
    <property type="entry name" value="Glycos_transf_1"/>
    <property type="match status" value="1"/>
</dbReference>
<dbReference type="SUPFAM" id="SSF53756">
    <property type="entry name" value="UDP-Glycosyltransferase/glycogen phosphorylase"/>
    <property type="match status" value="1"/>
</dbReference>
<feature type="domain" description="Glycosyl transferase family 1" evidence="1">
    <location>
        <begin position="193"/>
        <end position="337"/>
    </location>
</feature>
<keyword evidence="3" id="KW-0328">Glycosyltransferase</keyword>
<dbReference type="GO" id="GO:0016757">
    <property type="term" value="F:glycosyltransferase activity"/>
    <property type="evidence" value="ECO:0007669"/>
    <property type="project" value="UniProtKB-KW"/>
</dbReference>
<dbReference type="EMBL" id="JBHTIT010000001">
    <property type="protein sequence ID" value="MFD0950342.1"/>
    <property type="molecule type" value="Genomic_DNA"/>
</dbReference>
<proteinExistence type="predicted"/>
<organism evidence="3 4">
    <name type="scientific">Paraperlucidibaca wandonensis</name>
    <dbReference type="NCBI Taxonomy" id="1268273"/>
    <lineage>
        <taxon>Bacteria</taxon>
        <taxon>Pseudomonadati</taxon>
        <taxon>Pseudomonadota</taxon>
        <taxon>Gammaproteobacteria</taxon>
        <taxon>Moraxellales</taxon>
        <taxon>Moraxellaceae</taxon>
        <taxon>Paraperlucidibaca</taxon>
    </lineage>
</organism>
<dbReference type="RefSeq" id="WP_379070963.1">
    <property type="nucleotide sequence ID" value="NZ_JBHTIT010000001.1"/>
</dbReference>
<keyword evidence="4" id="KW-1185">Reference proteome</keyword>
<dbReference type="PANTHER" id="PTHR12526">
    <property type="entry name" value="GLYCOSYLTRANSFERASE"/>
    <property type="match status" value="1"/>
</dbReference>
<dbReference type="CDD" id="cd03819">
    <property type="entry name" value="GT4_WavL-like"/>
    <property type="match status" value="1"/>
</dbReference>
<dbReference type="InterPro" id="IPR028098">
    <property type="entry name" value="Glyco_trans_4-like_N"/>
</dbReference>
<evidence type="ECO:0000313" key="4">
    <source>
        <dbReference type="Proteomes" id="UP001597044"/>
    </source>
</evidence>
<dbReference type="PANTHER" id="PTHR12526:SF638">
    <property type="entry name" value="SPORE COAT PROTEIN SA"/>
    <property type="match status" value="1"/>
</dbReference>
<evidence type="ECO:0000259" key="1">
    <source>
        <dbReference type="Pfam" id="PF00534"/>
    </source>
</evidence>
<comment type="caution">
    <text evidence="3">The sequence shown here is derived from an EMBL/GenBank/DDBJ whole genome shotgun (WGS) entry which is preliminary data.</text>
</comment>
<dbReference type="Gene3D" id="3.40.50.2000">
    <property type="entry name" value="Glycogen Phosphorylase B"/>
    <property type="match status" value="2"/>
</dbReference>
<evidence type="ECO:0000259" key="2">
    <source>
        <dbReference type="Pfam" id="PF13439"/>
    </source>
</evidence>
<gene>
    <name evidence="3" type="ORF">ACFQ0F_08080</name>
</gene>
<protein>
    <submittedName>
        <fullName evidence="3">Glycosyltransferase</fullName>
        <ecNumber evidence="3">2.4.-.-</ecNumber>
    </submittedName>
</protein>
<accession>A0ABW3HH72</accession>
<evidence type="ECO:0000313" key="3">
    <source>
        <dbReference type="EMBL" id="MFD0950342.1"/>
    </source>
</evidence>
<sequence>MKKLTVLQTLPALHSGGVERGTLEIARALVAAGHRSIVASNGGRLVDQLVREGSEHIQIPVHRKSLASLFQIRPFRRLLRELKPDIVHARSRIPAWIAWLALRRMHPSTRPRFITTVHGLYSVSPYSAIMTKGEVVIAVSETVREYILTNYPSCPPERIKLIYRGVDPEEFPRGYQPSAQWLAKWKQDYPQLIGKKVLCLPGRITRLKGHEDFFSLLLKMKSQDSAVHGLIVGGVEEKKRPYLAELQARVAELGLSSDITFTGLRSDIREVFSQCDIVLSLSTQPETFGRTVLEALSIGTPVVGWSHGGVGEILNACYPTGAAQLNNQPDLQLKLIKTLSMKDHCINAKSFSLKNMCALTLDAYQQRPITN</sequence>
<dbReference type="Pfam" id="PF13439">
    <property type="entry name" value="Glyco_transf_4"/>
    <property type="match status" value="1"/>
</dbReference>
<dbReference type="InterPro" id="IPR001296">
    <property type="entry name" value="Glyco_trans_1"/>
</dbReference>
<name>A0ABW3HH72_9GAMM</name>
<dbReference type="EC" id="2.4.-.-" evidence="3"/>
<dbReference type="Proteomes" id="UP001597044">
    <property type="component" value="Unassembled WGS sequence"/>
</dbReference>
<feature type="domain" description="Glycosyltransferase subfamily 4-like N-terminal" evidence="2">
    <location>
        <begin position="16"/>
        <end position="169"/>
    </location>
</feature>
<keyword evidence="3" id="KW-0808">Transferase</keyword>